<feature type="region of interest" description="Disordered" evidence="1">
    <location>
        <begin position="286"/>
        <end position="308"/>
    </location>
</feature>
<keyword evidence="3" id="KW-1185">Reference proteome</keyword>
<sequence>MCQHAITADEARDAYILLATWEHEIEQLYYQSREDQLHFIRPCVHQVLHLAPETIQKGLPICYAQWTLERTIGNLKYDIRQPSNYQENFAQQGVRRAKINALLAAIPTLDDTKKGLPHGAVDLGDGFVLLRKRDKHFVHPPHGTSQAILEFLGEQYPQAPRIKRWARVLLPNGQIARSAWRETLLPLERLHVSRMLKFKVDNQITLGEALYYTQLAITNDLPNPITEEDPFNNHWIFANVALVQLFSSPDEQLLNLSHQTILSCIALQDIQVIPIKNIISVVAMIPHTPREPGEDDDDDDDVGHGEDE</sequence>
<reference evidence="2 3" key="1">
    <citation type="submission" date="2014-04" db="EMBL/GenBank/DDBJ databases">
        <authorList>
            <consortium name="DOE Joint Genome Institute"/>
            <person name="Kuo A."/>
            <person name="Kohler A."/>
            <person name="Jargeat P."/>
            <person name="Nagy L.G."/>
            <person name="Floudas D."/>
            <person name="Copeland A."/>
            <person name="Barry K.W."/>
            <person name="Cichocki N."/>
            <person name="Veneault-Fourrey C."/>
            <person name="LaButti K."/>
            <person name="Lindquist E.A."/>
            <person name="Lipzen A."/>
            <person name="Lundell T."/>
            <person name="Morin E."/>
            <person name="Murat C."/>
            <person name="Sun H."/>
            <person name="Tunlid A."/>
            <person name="Henrissat B."/>
            <person name="Grigoriev I.V."/>
            <person name="Hibbett D.S."/>
            <person name="Martin F."/>
            <person name="Nordberg H.P."/>
            <person name="Cantor M.N."/>
            <person name="Hua S.X."/>
        </authorList>
    </citation>
    <scope>NUCLEOTIDE SEQUENCE [LARGE SCALE GENOMIC DNA]</scope>
    <source>
        <strain evidence="2 3">Ve08.2h10</strain>
    </source>
</reference>
<evidence type="ECO:0000313" key="2">
    <source>
        <dbReference type="EMBL" id="KIK93746.1"/>
    </source>
</evidence>
<proteinExistence type="predicted"/>
<protein>
    <submittedName>
        <fullName evidence="2">Uncharacterized protein</fullName>
    </submittedName>
</protein>
<evidence type="ECO:0000256" key="1">
    <source>
        <dbReference type="SAM" id="MobiDB-lite"/>
    </source>
</evidence>
<dbReference type="Proteomes" id="UP000054538">
    <property type="component" value="Unassembled WGS sequence"/>
</dbReference>
<gene>
    <name evidence="2" type="ORF">PAXRUDRAFT_12457</name>
</gene>
<organism evidence="2 3">
    <name type="scientific">Paxillus rubicundulus Ve08.2h10</name>
    <dbReference type="NCBI Taxonomy" id="930991"/>
    <lineage>
        <taxon>Eukaryota</taxon>
        <taxon>Fungi</taxon>
        <taxon>Dikarya</taxon>
        <taxon>Basidiomycota</taxon>
        <taxon>Agaricomycotina</taxon>
        <taxon>Agaricomycetes</taxon>
        <taxon>Agaricomycetidae</taxon>
        <taxon>Boletales</taxon>
        <taxon>Paxilineae</taxon>
        <taxon>Paxillaceae</taxon>
        <taxon>Paxillus</taxon>
    </lineage>
</organism>
<name>A0A0D0DVU5_9AGAM</name>
<dbReference type="OrthoDB" id="2669721at2759"/>
<dbReference type="EMBL" id="KN825159">
    <property type="protein sequence ID" value="KIK93746.1"/>
    <property type="molecule type" value="Genomic_DNA"/>
</dbReference>
<evidence type="ECO:0000313" key="3">
    <source>
        <dbReference type="Proteomes" id="UP000054538"/>
    </source>
</evidence>
<reference evidence="3" key="2">
    <citation type="submission" date="2015-01" db="EMBL/GenBank/DDBJ databases">
        <title>Evolutionary Origins and Diversification of the Mycorrhizal Mutualists.</title>
        <authorList>
            <consortium name="DOE Joint Genome Institute"/>
            <consortium name="Mycorrhizal Genomics Consortium"/>
            <person name="Kohler A."/>
            <person name="Kuo A."/>
            <person name="Nagy L.G."/>
            <person name="Floudas D."/>
            <person name="Copeland A."/>
            <person name="Barry K.W."/>
            <person name="Cichocki N."/>
            <person name="Veneault-Fourrey C."/>
            <person name="LaButti K."/>
            <person name="Lindquist E.A."/>
            <person name="Lipzen A."/>
            <person name="Lundell T."/>
            <person name="Morin E."/>
            <person name="Murat C."/>
            <person name="Riley R."/>
            <person name="Ohm R."/>
            <person name="Sun H."/>
            <person name="Tunlid A."/>
            <person name="Henrissat B."/>
            <person name="Grigoriev I.V."/>
            <person name="Hibbett D.S."/>
            <person name="Martin F."/>
        </authorList>
    </citation>
    <scope>NUCLEOTIDE SEQUENCE [LARGE SCALE GENOMIC DNA]</scope>
    <source>
        <strain evidence="3">Ve08.2h10</strain>
    </source>
</reference>
<dbReference type="InParanoid" id="A0A0D0DVU5"/>
<accession>A0A0D0DVU5</accession>
<dbReference type="HOGENOM" id="CLU_047287_0_0_1"/>
<dbReference type="AlphaFoldDB" id="A0A0D0DVU5"/>